<accession>A0ABT4WHQ7</accession>
<evidence type="ECO:0008006" key="3">
    <source>
        <dbReference type="Google" id="ProtNLM"/>
    </source>
</evidence>
<reference evidence="1 2" key="1">
    <citation type="journal article" date="2023" name="Chemosphere">
        <title>Whole genome analysis of Flavobacterium aziz-sancarii sp. nov., isolated from Ardley Island (Antarctica), revealed a rich resistome and bioremediation potential.</title>
        <authorList>
            <person name="Otur C."/>
            <person name="Okay S."/>
            <person name="Kurt-Kizildogan A."/>
        </authorList>
    </citation>
    <scope>NUCLEOTIDE SEQUENCE [LARGE SCALE GENOMIC DNA]</scope>
    <source>
        <strain evidence="1 2">AC</strain>
    </source>
</reference>
<protein>
    <recommendedName>
        <fullName evidence="3">Tetratricopeptide repeat protein</fullName>
    </recommendedName>
</protein>
<evidence type="ECO:0000313" key="2">
    <source>
        <dbReference type="Proteomes" id="UP001212170"/>
    </source>
</evidence>
<keyword evidence="2" id="KW-1185">Reference proteome</keyword>
<proteinExistence type="predicted"/>
<dbReference type="EMBL" id="JAMZNK010000041">
    <property type="protein sequence ID" value="MDA6071747.1"/>
    <property type="molecule type" value="Genomic_DNA"/>
</dbReference>
<dbReference type="Proteomes" id="UP001212170">
    <property type="component" value="Unassembled WGS sequence"/>
</dbReference>
<sequence length="355" mass="41063">MNLKITIGYFVILFLSFKSFSQVKPQKVDLDKFSFNVNYQILPKKFVPLEKRTFSSEAIINKDFVSFYPNKETLNGRINVYGWKKSVRYSNIDVEINLKSFTMGEPKLESRIDESKDKNGVMVKTTYYFVIAKIEAKGSGVVKIKSAISDSGKDEENTYAFDEDYIYKSNNDNVNPEAVKELFKKQKDDFYNEKIKTYVELVLNQTNRKVNKMYGLEATSYRDNLWIIDSKDEEGAIQKEALEAVKVIFSKMTATSPIDGIVSEMSPLIEYFDSLKTKYTENDKSSKKIRYSAYYNLGRIYIHLDQPEKAIKEGEGLIANDYDKKDGQRIIDDANYDLEVFKSTAFKSKHNPAFY</sequence>
<comment type="caution">
    <text evidence="1">The sequence shown here is derived from an EMBL/GenBank/DDBJ whole genome shotgun (WGS) entry which is preliminary data.</text>
</comment>
<organism evidence="1 2">
    <name type="scientific">Flavobacterium azizsancarii</name>
    <dbReference type="NCBI Taxonomy" id="2961580"/>
    <lineage>
        <taxon>Bacteria</taxon>
        <taxon>Pseudomonadati</taxon>
        <taxon>Bacteroidota</taxon>
        <taxon>Flavobacteriia</taxon>
        <taxon>Flavobacteriales</taxon>
        <taxon>Flavobacteriaceae</taxon>
        <taxon>Flavobacterium</taxon>
    </lineage>
</organism>
<dbReference type="RefSeq" id="WP_271337536.1">
    <property type="nucleotide sequence ID" value="NZ_JAMZNK010000041.1"/>
</dbReference>
<name>A0ABT4WHQ7_9FLAO</name>
<gene>
    <name evidence="1" type="ORF">NJT12_19150</name>
</gene>
<evidence type="ECO:0000313" key="1">
    <source>
        <dbReference type="EMBL" id="MDA6071747.1"/>
    </source>
</evidence>